<keyword evidence="2" id="KW-1185">Reference proteome</keyword>
<gene>
    <name evidence="1" type="ORF">FW778_13000</name>
</gene>
<name>A0A5J5IFR8_9BACT</name>
<evidence type="ECO:0000313" key="1">
    <source>
        <dbReference type="EMBL" id="KAA9038474.1"/>
    </source>
</evidence>
<sequence length="1101" mass="121858">MANTLPSYGFLPWARQGVASKISETDTLGSSDGTAIARADLSAELDVQYTNLDGSVQVNTITKQIQVVGPGDVKSIDTRAIVRTEPRRGVMNYEDNGLPYIEFYEEDFLWRYSPATAANPNGNHTRLRPWLALVALQDDEYILKQNPGGLPFISVDQASFDKAFHHQDDTWAFAHVHFNNKLANLSGAAMQPEVNADLSNDPDVAVSRLLCPRKLAKNTAFTAFVIPAFETGRLAGLGIDNSGIPAQRTSWKKGAMPGTGTRPYDFPVYYQWNFRTANYGDFESLVSMLKPIIMDPESGKMPMDIQDPGFNMAAQNDGTKVIGMEAALKPPNFEPDPWPTNGGTNADDKNTVDKLRALLNLSADLVDKNAVIASKNPFFNTNIGEDPLLVPPVYGVWHALVSKLGDGTNPPWIEELNLDFRNRGAAGLGVKVIQKHQDDFINRAWQQVNKVNDANKKIQESLLAQAITKCIFKKHIINAGNDKAVMLTHSVQHLIKNAANTKTVQQDFVESRIPFASKTAAFRKVSRPNSKVARVSFTASTGIALLVKLNTVIKDFNITDESQANAVTAAKLKRAPIAALDTTSINTAITNAISNYDTSKNDLAKDAFVTMIETDVITANATLTLAQLLNAVNAQNISDNAVKTIVVNMVNGIAATSLPVKKDVNGQVTIELADAIMKDLFGPDIHAKNYNDVILKDSQPLNPAAIKTMTTKNDVLALKSSFTDFTNILDTLPQVTPVPAFANVANVSSHIFLKLDPTVTFVNKLMANIRILKNGVYVPLPELKPVMAYPEFAEAVYTYLLELSKNFILPNIDKLPDNSITLLENNQSFIEAFMVGMNHEMARELLWNEYPTDQRGSYFRQFWNIDDRILPLDADPEKDKELKLDIRKINTWSHKLGENNPRGTDASNLVLVIRGQVFKKYPNTMVFAQKAEYDNTDASKPRHLKDGIDPTSTDTKFPLFKAEIDPDITLFGFSLTEDQARGDRIEQPHGSTAGKDPGWFFVLKERPGHVRFGLDDFTDEHGNTNVMPVGNPKTWDDLAWEYLVNSKADLDSYHITFNKNIVIQNPANQPLWNSNSADLAAILFQDPVLFARHAAEMLPET</sequence>
<protein>
    <submittedName>
        <fullName evidence="1">Uncharacterized protein</fullName>
    </submittedName>
</protein>
<dbReference type="Proteomes" id="UP000326903">
    <property type="component" value="Unassembled WGS sequence"/>
</dbReference>
<proteinExistence type="predicted"/>
<dbReference type="EMBL" id="VYQF01000003">
    <property type="protein sequence ID" value="KAA9038474.1"/>
    <property type="molecule type" value="Genomic_DNA"/>
</dbReference>
<reference evidence="1 2" key="1">
    <citation type="submission" date="2019-09" db="EMBL/GenBank/DDBJ databases">
        <title>Draft genome sequence of Ginsengibacter sp. BR5-29.</title>
        <authorList>
            <person name="Im W.-T."/>
        </authorList>
    </citation>
    <scope>NUCLEOTIDE SEQUENCE [LARGE SCALE GENOMIC DNA]</scope>
    <source>
        <strain evidence="1 2">BR5-29</strain>
    </source>
</reference>
<organism evidence="1 2">
    <name type="scientific">Ginsengibacter hankyongi</name>
    <dbReference type="NCBI Taxonomy" id="2607284"/>
    <lineage>
        <taxon>Bacteria</taxon>
        <taxon>Pseudomonadati</taxon>
        <taxon>Bacteroidota</taxon>
        <taxon>Chitinophagia</taxon>
        <taxon>Chitinophagales</taxon>
        <taxon>Chitinophagaceae</taxon>
        <taxon>Ginsengibacter</taxon>
    </lineage>
</organism>
<accession>A0A5J5IFR8</accession>
<comment type="caution">
    <text evidence="1">The sequence shown here is derived from an EMBL/GenBank/DDBJ whole genome shotgun (WGS) entry which is preliminary data.</text>
</comment>
<dbReference type="RefSeq" id="WP_150415148.1">
    <property type="nucleotide sequence ID" value="NZ_VYQF01000003.1"/>
</dbReference>
<evidence type="ECO:0000313" key="2">
    <source>
        <dbReference type="Proteomes" id="UP000326903"/>
    </source>
</evidence>
<dbReference type="AlphaFoldDB" id="A0A5J5IFR8"/>